<name>A0ABY7E512_MYAAR</name>
<evidence type="ECO:0000313" key="1">
    <source>
        <dbReference type="EMBL" id="WAR05120.1"/>
    </source>
</evidence>
<sequence>MLHGALHSKHITLNSVMEVICYHYRLCCLECPLMTLMIPDTKVLYCTMDDLCLGIECCLTIEVFEILSKTFKAFVRYDPDIPSLTFGFESWSFELTGEELGGDEERIVKTGIKFDFLDGNDIIIKYSIKIRGKNLKVTFGAGICNRDNYEDCFQFFYILKDAIIPYPILHPNGSLSFPKVDWKELFQDGIGDAIKDATENIVETAIDVAVDKFLNMLNIDKELLLSGHVCSRPENLERNDLIFELENRKLSIEGTREQLEERLKNDDLTCSVHGKQVKLPDMNSDTLYYQVQNDCMRIEVCVDIKIPIIEYTKSFTAYLNLDPCNFVITAGFEKWSVEIILFDYAWGKAEKVKLAELIYITFSINKLDDEKVFAVNLGIKFDTIEQDILIDFKVGIPVCNNNFTLLGNLKDLANALGGELNKQAFNLLLQQLGIKDILSEERCVLPEPPTDCAPLFGISNIVPESLKKILRCQLSDDCFGLFCCVDLTFQMPLSSVELSVGFPVWFSIDPCEFIIKAGIAHLEFKEQLLQYNWGAPSTIHIGKSAQSPIEITYSIGKYEDGFILDLALVICIPIDNERFCIPDEGLQILDQEHLPACNLAALTNFSDFSFGEWLKDKGYDITSELSEVGAQALFQQLGLSNFLKSPPCDRRREPYVPSVDSWSNLCPLTFKHMPTLPEQVSCSIPNHCTAIDCCIRIPAIGLSLNAFFNIDMCNYVVTGGIEKHTFHFSLFEYEWGKVETETILNVLRLTYSIKKIDNEKKFIIDLNVAVCLDSSGSCLFESNVLEGSEVPQLGCDFEFDFKNFSATQWLSDNAIGNLLPTDNRWNDVLELLYQITGIDKYFMNPQCSIDLDEDQAELNIQNGWINECPSSSTTLPQVIGALCRLGETCTAFDCCIYVPFMKRNIQIALDIDFCKFEIHGSIESVSLQLTIFDYEWGSSKVETILEMIRLKYKIDKTEKHFIVDLSLHVCMDSNDQCQLDLDILVNEMLPIPICNSDFELSLKNFSLETFKDGIGFSADDILSTAAINVLLKQLNLDNYLLSKSCSLLDKKYLNAVNGWVNECTALKQLPTLPENVVCYIPDFCTGIECCSNIDIIRKSISAHVILNACQYTFSIGIEKLTEDKSLITYKWGTEEHVSLGGIRFHTFRFRLLTHQYTIEDLQSDNTFVMNVKLKVCFENQYCVIDVPLLTNAYLPKPLCNWDTGYALHNYSLVNWLSQHSFNVDGEFLQTYVIEKLLHELGIAKYLRQIQCKIGQTPFVDAWNNDCPMEIQTRVIPSSMACHIKDYCTGIECCIEVPVIKRSLTAYLFLNACDYKLEIGIEDYTLNISLLAYSWGQWDEFNLLGICRIRYRIINLEAEKIYIVDLQMSLCIQSDPCEEVVDILKEAKFPKPGCDWSGDLPSFSLDDIGIDLSLNSLPSYTVDILLQKLGILEYINRKHSCTLSSTKYYPDINGWKNEIDKDIDLAQLPNNLKCNIHGTGTVIDCCLSVPFMRQTFEASIDLNACDFTITLLFEKYQLVISLLDFEWGIPQKLNLKGVFHIQYVVFIFNIRLTH</sequence>
<organism evidence="1 2">
    <name type="scientific">Mya arenaria</name>
    <name type="common">Soft-shell clam</name>
    <dbReference type="NCBI Taxonomy" id="6604"/>
    <lineage>
        <taxon>Eukaryota</taxon>
        <taxon>Metazoa</taxon>
        <taxon>Spiralia</taxon>
        <taxon>Lophotrochozoa</taxon>
        <taxon>Mollusca</taxon>
        <taxon>Bivalvia</taxon>
        <taxon>Autobranchia</taxon>
        <taxon>Heteroconchia</taxon>
        <taxon>Euheterodonta</taxon>
        <taxon>Imparidentia</taxon>
        <taxon>Neoheterodontei</taxon>
        <taxon>Myida</taxon>
        <taxon>Myoidea</taxon>
        <taxon>Myidae</taxon>
        <taxon>Mya</taxon>
    </lineage>
</organism>
<protein>
    <submittedName>
        <fullName evidence="1">Uncharacterized protein</fullName>
    </submittedName>
</protein>
<proteinExistence type="predicted"/>
<keyword evidence="2" id="KW-1185">Reference proteome</keyword>
<gene>
    <name evidence="1" type="ORF">MAR_020489</name>
</gene>
<dbReference type="Proteomes" id="UP001164746">
    <property type="component" value="Chromosome 5"/>
</dbReference>
<accession>A0ABY7E512</accession>
<reference evidence="1" key="1">
    <citation type="submission" date="2022-11" db="EMBL/GenBank/DDBJ databases">
        <title>Centuries of genome instability and evolution in soft-shell clam transmissible cancer (bioRxiv).</title>
        <authorList>
            <person name="Hart S.F.M."/>
            <person name="Yonemitsu M.A."/>
            <person name="Giersch R.M."/>
            <person name="Beal B.F."/>
            <person name="Arriagada G."/>
            <person name="Davis B.W."/>
            <person name="Ostrander E.A."/>
            <person name="Goff S.P."/>
            <person name="Metzger M.J."/>
        </authorList>
    </citation>
    <scope>NUCLEOTIDE SEQUENCE</scope>
    <source>
        <strain evidence="1">MELC-2E11</strain>
        <tissue evidence="1">Siphon/mantle</tissue>
    </source>
</reference>
<evidence type="ECO:0000313" key="2">
    <source>
        <dbReference type="Proteomes" id="UP001164746"/>
    </source>
</evidence>
<dbReference type="EMBL" id="CP111016">
    <property type="protein sequence ID" value="WAR05120.1"/>
    <property type="molecule type" value="Genomic_DNA"/>
</dbReference>